<comment type="caution">
    <text evidence="2">The sequence shown here is derived from an EMBL/GenBank/DDBJ whole genome shotgun (WGS) entry which is preliminary data.</text>
</comment>
<proteinExistence type="predicted"/>
<dbReference type="Gene3D" id="3.40.50.280">
    <property type="entry name" value="Cobalamin-binding domain"/>
    <property type="match status" value="1"/>
</dbReference>
<evidence type="ECO:0000313" key="3">
    <source>
        <dbReference type="Proteomes" id="UP000229784"/>
    </source>
</evidence>
<protein>
    <recommendedName>
        <fullName evidence="1">B12-binding domain-containing protein</fullName>
    </recommendedName>
</protein>
<dbReference type="AlphaFoldDB" id="A0A2M6XUQ2"/>
<name>A0A2M6XUQ2_9BACT</name>
<gene>
    <name evidence="2" type="ORF">COT20_01570</name>
</gene>
<feature type="domain" description="B12-binding" evidence="1">
    <location>
        <begin position="4"/>
        <end position="137"/>
    </location>
</feature>
<sequence>MMRVLLVDLGTPRDEISEPLGIETLASYVEDEFSDQIMLNLKSLELDNLKSIEPYLVENYQVIGLSTKIRTYDRLKDSMEAIYRYSPDSIIVVGDILGTYAYDEVLKKYPMVICVRGEGENNFVELLRRELSPNNLSLTDIPESVEKPPKMSFRALARNPTRSVALSGAKGLIV</sequence>
<dbReference type="GO" id="GO:0046872">
    <property type="term" value="F:metal ion binding"/>
    <property type="evidence" value="ECO:0007669"/>
    <property type="project" value="InterPro"/>
</dbReference>
<dbReference type="InterPro" id="IPR006158">
    <property type="entry name" value="Cobalamin-bd"/>
</dbReference>
<dbReference type="Pfam" id="PF02310">
    <property type="entry name" value="B12-binding"/>
    <property type="match status" value="1"/>
</dbReference>
<dbReference type="EMBL" id="PEXQ01000039">
    <property type="protein sequence ID" value="PIU15509.1"/>
    <property type="molecule type" value="Genomic_DNA"/>
</dbReference>
<accession>A0A2M6XUQ2</accession>
<dbReference type="PROSITE" id="PS51332">
    <property type="entry name" value="B12_BINDING"/>
    <property type="match status" value="1"/>
</dbReference>
<dbReference type="Proteomes" id="UP000229784">
    <property type="component" value="Unassembled WGS sequence"/>
</dbReference>
<evidence type="ECO:0000259" key="1">
    <source>
        <dbReference type="PROSITE" id="PS51332"/>
    </source>
</evidence>
<organism evidence="2 3">
    <name type="scientific">bacterium (Candidatus Gribaldobacteria) CG08_land_8_20_14_0_20_39_15</name>
    <dbReference type="NCBI Taxonomy" id="2014273"/>
    <lineage>
        <taxon>Bacteria</taxon>
        <taxon>Candidatus Gribaldobacteria</taxon>
    </lineage>
</organism>
<evidence type="ECO:0000313" key="2">
    <source>
        <dbReference type="EMBL" id="PIU15509.1"/>
    </source>
</evidence>
<dbReference type="GO" id="GO:0031419">
    <property type="term" value="F:cobalamin binding"/>
    <property type="evidence" value="ECO:0007669"/>
    <property type="project" value="InterPro"/>
</dbReference>
<reference evidence="3" key="1">
    <citation type="submission" date="2017-09" db="EMBL/GenBank/DDBJ databases">
        <title>Depth-based differentiation of microbial function through sediment-hosted aquifers and enrichment of novel symbionts in the deep terrestrial subsurface.</title>
        <authorList>
            <person name="Probst A.J."/>
            <person name="Ladd B."/>
            <person name="Jarett J.K."/>
            <person name="Geller-Mcgrath D.E."/>
            <person name="Sieber C.M.K."/>
            <person name="Emerson J.B."/>
            <person name="Anantharaman K."/>
            <person name="Thomas B.C."/>
            <person name="Malmstrom R."/>
            <person name="Stieglmeier M."/>
            <person name="Klingl A."/>
            <person name="Woyke T."/>
            <person name="Ryan C.M."/>
            <person name="Banfield J.F."/>
        </authorList>
    </citation>
    <scope>NUCLEOTIDE SEQUENCE [LARGE SCALE GENOMIC DNA]</scope>
</reference>